<reference evidence="2" key="1">
    <citation type="thesis" date="2020" institute="ProQuest LLC" country="789 East Eisenhower Parkway, Ann Arbor, MI, USA">
        <title>Comparative Genomics and Chromosome Evolution.</title>
        <authorList>
            <person name="Mudd A.B."/>
        </authorList>
    </citation>
    <scope>NUCLEOTIDE SEQUENCE</scope>
    <source>
        <strain evidence="2">237g6f4</strain>
        <tissue evidence="2">Blood</tissue>
    </source>
</reference>
<dbReference type="Proteomes" id="UP000824782">
    <property type="component" value="Unassembled WGS sequence"/>
</dbReference>
<comment type="caution">
    <text evidence="2">The sequence shown here is derived from an EMBL/GenBank/DDBJ whole genome shotgun (WGS) entry which is preliminary data.</text>
</comment>
<feature type="transmembrane region" description="Helical" evidence="1">
    <location>
        <begin position="27"/>
        <end position="50"/>
    </location>
</feature>
<dbReference type="EMBL" id="WNYA01057574">
    <property type="protein sequence ID" value="KAG8535783.1"/>
    <property type="molecule type" value="Genomic_DNA"/>
</dbReference>
<keyword evidence="1" id="KW-0472">Membrane</keyword>
<name>A0AAV6YPS0_ENGPU</name>
<gene>
    <name evidence="2" type="ORF">GDO81_027781</name>
</gene>
<evidence type="ECO:0000256" key="1">
    <source>
        <dbReference type="SAM" id="Phobius"/>
    </source>
</evidence>
<evidence type="ECO:0000313" key="3">
    <source>
        <dbReference type="Proteomes" id="UP000824782"/>
    </source>
</evidence>
<dbReference type="AlphaFoldDB" id="A0AAV6YPS0"/>
<keyword evidence="3" id="KW-1185">Reference proteome</keyword>
<keyword evidence="1" id="KW-0812">Transmembrane</keyword>
<protein>
    <submittedName>
        <fullName evidence="2">Uncharacterized protein</fullName>
    </submittedName>
</protein>
<evidence type="ECO:0000313" key="2">
    <source>
        <dbReference type="EMBL" id="KAG8535783.1"/>
    </source>
</evidence>
<accession>A0AAV6YPS0</accession>
<organism evidence="2 3">
    <name type="scientific">Engystomops pustulosus</name>
    <name type="common">Tungara frog</name>
    <name type="synonym">Physalaemus pustulosus</name>
    <dbReference type="NCBI Taxonomy" id="76066"/>
    <lineage>
        <taxon>Eukaryota</taxon>
        <taxon>Metazoa</taxon>
        <taxon>Chordata</taxon>
        <taxon>Craniata</taxon>
        <taxon>Vertebrata</taxon>
        <taxon>Euteleostomi</taxon>
        <taxon>Amphibia</taxon>
        <taxon>Batrachia</taxon>
        <taxon>Anura</taxon>
        <taxon>Neobatrachia</taxon>
        <taxon>Hyloidea</taxon>
        <taxon>Leptodactylidae</taxon>
        <taxon>Leiuperinae</taxon>
        <taxon>Engystomops</taxon>
    </lineage>
</organism>
<proteinExistence type="predicted"/>
<sequence length="69" mass="7575">MYIGSPPLILGPGRDWQKYHSPPPPPLLGSLGVPVLGNSASLYIYIYSLLIVTIRRGSSHCCAFYIPYP</sequence>
<keyword evidence="1" id="KW-1133">Transmembrane helix</keyword>